<evidence type="ECO:0000313" key="1">
    <source>
        <dbReference type="EMBL" id="GCE10746.1"/>
    </source>
</evidence>
<organism evidence="1 2">
    <name type="scientific">Tengunoibacter tsumagoiensis</name>
    <dbReference type="NCBI Taxonomy" id="2014871"/>
    <lineage>
        <taxon>Bacteria</taxon>
        <taxon>Bacillati</taxon>
        <taxon>Chloroflexota</taxon>
        <taxon>Ktedonobacteria</taxon>
        <taxon>Ktedonobacterales</taxon>
        <taxon>Dictyobacteraceae</taxon>
        <taxon>Tengunoibacter</taxon>
    </lineage>
</organism>
<gene>
    <name evidence="1" type="ORF">KTT_06050</name>
</gene>
<accession>A0A401ZVD0</accession>
<dbReference type="Proteomes" id="UP000287352">
    <property type="component" value="Unassembled WGS sequence"/>
</dbReference>
<proteinExistence type="predicted"/>
<comment type="caution">
    <text evidence="1">The sequence shown here is derived from an EMBL/GenBank/DDBJ whole genome shotgun (WGS) entry which is preliminary data.</text>
</comment>
<dbReference type="SUPFAM" id="SSF81606">
    <property type="entry name" value="PP2C-like"/>
    <property type="match status" value="1"/>
</dbReference>
<protein>
    <submittedName>
        <fullName evidence="1">Protein phosphatase</fullName>
    </submittedName>
</protein>
<dbReference type="EMBL" id="BIFR01000001">
    <property type="protein sequence ID" value="GCE10746.1"/>
    <property type="molecule type" value="Genomic_DNA"/>
</dbReference>
<dbReference type="Gene3D" id="3.60.40.10">
    <property type="entry name" value="PPM-type phosphatase domain"/>
    <property type="match status" value="1"/>
</dbReference>
<sequence>MAEQSLLHTIDTYRWIGSSEPHLDVPETTSCGRVVIGSYGGHTGAGATKNEDGALVWCAEDGSWEFVLLLDGHNTTQSGQLIQETFENEADTLLPIFNQPVETVFSTLQQQILNLFQAPGFRAACRQVQGETACMISLRKGQFLWWLCIGDCTLYLFHPELAQRKQYALNQRSFYEWIGYVNTFDLPVPCYTTGIRELRTGENRIVMITDGLLEFGSRPFEDPQRLYRLFTPDQAGEIDLQPLVHAALMQIHREQARDSATIVAWTINNPHAAIIASS</sequence>
<name>A0A401ZVD0_9CHLR</name>
<evidence type="ECO:0000313" key="2">
    <source>
        <dbReference type="Proteomes" id="UP000287352"/>
    </source>
</evidence>
<dbReference type="AlphaFoldDB" id="A0A401ZVD0"/>
<keyword evidence="2" id="KW-1185">Reference proteome</keyword>
<reference evidence="2" key="1">
    <citation type="submission" date="2018-12" db="EMBL/GenBank/DDBJ databases">
        <title>Tengunoibacter tsumagoiensis gen. nov., sp. nov., Dictyobacter kobayashii sp. nov., D. alpinus sp. nov., and D. joshuensis sp. nov. and description of Dictyobacteraceae fam. nov. within the order Ktedonobacterales isolated from Tengu-no-mugimeshi.</title>
        <authorList>
            <person name="Wang C.M."/>
            <person name="Zheng Y."/>
            <person name="Sakai Y."/>
            <person name="Toyoda A."/>
            <person name="Minakuchi Y."/>
            <person name="Abe K."/>
            <person name="Yokota A."/>
            <person name="Yabe S."/>
        </authorList>
    </citation>
    <scope>NUCLEOTIDE SEQUENCE [LARGE SCALE GENOMIC DNA]</scope>
    <source>
        <strain evidence="2">Uno3</strain>
    </source>
</reference>
<dbReference type="InterPro" id="IPR036457">
    <property type="entry name" value="PPM-type-like_dom_sf"/>
</dbReference>
<dbReference type="RefSeq" id="WP_218028859.1">
    <property type="nucleotide sequence ID" value="NZ_BIFR01000001.1"/>
</dbReference>